<sequence length="190" mass="21864">MIKTKNLIIIFTTLILIFCAIMYWMIVEASETVNGKEDPKTEQAAKNSENGSNKDALDEIDEQIDAATATTTENEEDGVKKAIPTEVQFQDDLHAMTHQKVKAEEKWGHLKITEERIDEMLDVLDKVKGKNDYKNFDFYYDVLTEWNNGNFDNAVQAHNRIWSMNGGTIGKATRLLTEEEEQAYIKEYFK</sequence>
<evidence type="ECO:0000256" key="2">
    <source>
        <dbReference type="SAM" id="Phobius"/>
    </source>
</evidence>
<reference evidence="3 4" key="1">
    <citation type="submission" date="2019-04" db="EMBL/GenBank/DDBJ databases">
        <title>Bacillus caeni sp. nov., a bacterium isolated from mangrove sediment.</title>
        <authorList>
            <person name="Huang H."/>
            <person name="Mo K."/>
            <person name="Hu Y."/>
        </authorList>
    </citation>
    <scope>NUCLEOTIDE SEQUENCE [LARGE SCALE GENOMIC DNA]</scope>
    <source>
        <strain evidence="3 4">HB172195</strain>
    </source>
</reference>
<evidence type="ECO:0000313" key="4">
    <source>
        <dbReference type="Proteomes" id="UP000308230"/>
    </source>
</evidence>
<protein>
    <submittedName>
        <fullName evidence="3">Uncharacterized protein</fullName>
    </submittedName>
</protein>
<dbReference type="Proteomes" id="UP000308230">
    <property type="component" value="Unassembled WGS sequence"/>
</dbReference>
<keyword evidence="2" id="KW-0812">Transmembrane</keyword>
<dbReference type="InterPro" id="IPR046208">
    <property type="entry name" value="DUF6241"/>
</dbReference>
<dbReference type="EMBL" id="SWLG01000019">
    <property type="protein sequence ID" value="TLS35589.1"/>
    <property type="molecule type" value="Genomic_DNA"/>
</dbReference>
<organism evidence="3 4">
    <name type="scientific">Exobacillus caeni</name>
    <dbReference type="NCBI Taxonomy" id="2574798"/>
    <lineage>
        <taxon>Bacteria</taxon>
        <taxon>Bacillati</taxon>
        <taxon>Bacillota</taxon>
        <taxon>Bacilli</taxon>
        <taxon>Bacillales</taxon>
        <taxon>Guptibacillaceae</taxon>
        <taxon>Exobacillus</taxon>
    </lineage>
</organism>
<name>A0A5R9EYS1_9BACL</name>
<keyword evidence="2" id="KW-1133">Transmembrane helix</keyword>
<feature type="region of interest" description="Disordered" evidence="1">
    <location>
        <begin position="34"/>
        <end position="57"/>
    </location>
</feature>
<proteinExistence type="predicted"/>
<evidence type="ECO:0000256" key="1">
    <source>
        <dbReference type="SAM" id="MobiDB-lite"/>
    </source>
</evidence>
<dbReference type="OrthoDB" id="1932566at2"/>
<dbReference type="Pfam" id="PF19754">
    <property type="entry name" value="DUF6241"/>
    <property type="match status" value="1"/>
</dbReference>
<dbReference type="RefSeq" id="WP_138128680.1">
    <property type="nucleotide sequence ID" value="NZ_SWLG01000019.1"/>
</dbReference>
<keyword evidence="4" id="KW-1185">Reference proteome</keyword>
<keyword evidence="2" id="KW-0472">Membrane</keyword>
<feature type="compositionally biased region" description="Polar residues" evidence="1">
    <location>
        <begin position="44"/>
        <end position="53"/>
    </location>
</feature>
<comment type="caution">
    <text evidence="3">The sequence shown here is derived from an EMBL/GenBank/DDBJ whole genome shotgun (WGS) entry which is preliminary data.</text>
</comment>
<feature type="compositionally biased region" description="Basic and acidic residues" evidence="1">
    <location>
        <begin position="34"/>
        <end position="43"/>
    </location>
</feature>
<gene>
    <name evidence="3" type="ORF">FCL54_19720</name>
</gene>
<accession>A0A5R9EYS1</accession>
<evidence type="ECO:0000313" key="3">
    <source>
        <dbReference type="EMBL" id="TLS35589.1"/>
    </source>
</evidence>
<dbReference type="AlphaFoldDB" id="A0A5R9EYS1"/>
<feature type="transmembrane region" description="Helical" evidence="2">
    <location>
        <begin position="7"/>
        <end position="26"/>
    </location>
</feature>